<protein>
    <submittedName>
        <fullName evidence="2">Uncharacterized protein</fullName>
    </submittedName>
</protein>
<dbReference type="Proteomes" id="UP000663877">
    <property type="component" value="Unassembled WGS sequence"/>
</dbReference>
<feature type="signal peptide" evidence="1">
    <location>
        <begin position="1"/>
        <end position="15"/>
    </location>
</feature>
<evidence type="ECO:0000313" key="4">
    <source>
        <dbReference type="Proteomes" id="UP000663832"/>
    </source>
</evidence>
<dbReference type="EMBL" id="CAJNOM010000081">
    <property type="protein sequence ID" value="CAF1003948.1"/>
    <property type="molecule type" value="Genomic_DNA"/>
</dbReference>
<name>A0A814H2K9_9BILA</name>
<proteinExistence type="predicted"/>
<dbReference type="AlphaFoldDB" id="A0A814H2K9"/>
<evidence type="ECO:0000313" key="2">
    <source>
        <dbReference type="EMBL" id="CAF1003948.1"/>
    </source>
</evidence>
<comment type="caution">
    <text evidence="2">The sequence shown here is derived from an EMBL/GenBank/DDBJ whole genome shotgun (WGS) entry which is preliminary data.</text>
</comment>
<dbReference type="Proteomes" id="UP000663832">
    <property type="component" value="Unassembled WGS sequence"/>
</dbReference>
<reference evidence="2" key="1">
    <citation type="submission" date="2021-02" db="EMBL/GenBank/DDBJ databases">
        <authorList>
            <person name="Nowell W R."/>
        </authorList>
    </citation>
    <scope>NUCLEOTIDE SEQUENCE</scope>
</reference>
<dbReference type="OrthoDB" id="10029851at2759"/>
<gene>
    <name evidence="3" type="ORF">BJG266_LOCUS21523</name>
    <name evidence="2" type="ORF">QVE165_LOCUS15091</name>
</gene>
<organism evidence="2 4">
    <name type="scientific">Adineta steineri</name>
    <dbReference type="NCBI Taxonomy" id="433720"/>
    <lineage>
        <taxon>Eukaryota</taxon>
        <taxon>Metazoa</taxon>
        <taxon>Spiralia</taxon>
        <taxon>Gnathifera</taxon>
        <taxon>Rotifera</taxon>
        <taxon>Eurotatoria</taxon>
        <taxon>Bdelloidea</taxon>
        <taxon>Adinetida</taxon>
        <taxon>Adinetidae</taxon>
        <taxon>Adineta</taxon>
    </lineage>
</organism>
<accession>A0A814H2K9</accession>
<evidence type="ECO:0000313" key="3">
    <source>
        <dbReference type="EMBL" id="CAF1104205.1"/>
    </source>
</evidence>
<keyword evidence="1" id="KW-0732">Signal</keyword>
<keyword evidence="4" id="KW-1185">Reference proteome</keyword>
<feature type="chain" id="PRO_5036224585" evidence="1">
    <location>
        <begin position="16"/>
        <end position="876"/>
    </location>
</feature>
<dbReference type="EMBL" id="CAJNOI010000129">
    <property type="protein sequence ID" value="CAF1104205.1"/>
    <property type="molecule type" value="Genomic_DNA"/>
</dbReference>
<evidence type="ECO:0000256" key="1">
    <source>
        <dbReference type="SAM" id="SignalP"/>
    </source>
</evidence>
<dbReference type="SUPFAM" id="SSF50998">
    <property type="entry name" value="Quinoprotein alcohol dehydrogenase-like"/>
    <property type="match status" value="1"/>
</dbReference>
<dbReference type="InterPro" id="IPR011047">
    <property type="entry name" value="Quinoprotein_ADH-like_sf"/>
</dbReference>
<sequence length="876" mass="99519">MWSTFIWSFTCLLIAKDLFLTKHASFVNSQTVPPIPIPDYEFEQVITERYLFAPFANESSAWTVLSNVSYVWQAVSLPRYHYQAAVGVWLLLESSTETYNTTVKALHMSWMSLSANGTLVILSEINVKRNTSLLVTSHNEDTALKYTAALISPDSVHFILCNRSDASLCKVIQTIVFPSALVNTTKITGGIFVEDLGAWGWLYFAADSGLHGLDLSTFIIHPFLNGINVSVSSLAWSSKRQTIFVGTKIKLWIHSYGIGKEGWRFEHVTGLIDAPITSLVYNEVQDKLWIGQSTGISLLSPIIMSTGRLHWYFSRLAGQISNPGSDIGHLPFSNITSLSVSQSMLPDGRVWLGAVRGVMRFDSNSSDINAWRVFNSARYMPNRESLVNVSSLAVLSSRSGASPNLVSGAVAITNKGLTVLRFEMWTLAQKADHFQMIVDQPGRHDKNGLVSDCSMSSWGDSRTCIKEPDDNDGQWTSMYLASQIFRYVVTQDARVKAQAWKHFEAMELLNKVTGIPGYPARSYAKRSDFLSKIPWYPSPVYPDLQFQGDTSSDEICGHEFVYPLVHDLLASNDDERRRAYTLIFNITNHILTHDWYLFGENHNRTTWGYWNPIQINDDSRYQEDRGINSLQILAYLLQTYGYSGDERFLNGANLLIESYQYNVNLINQKMIAVCASDFPYAVKAFDYDQMAYLSYFNLAHAFHTIDSSTSLSAVQKARAQSLIDVLWEYMEKGLDLSHNYKKMEKTPFFNFIYCYASGQVDWTRNTSNKRHGLTMRTSRHDCNSLSNDGVWQYQRWPLESINWPQFNSDRLDVQINVPVQCYQPIKSLKMLPANERSTKNLDQGVYDLDDGDGFVETDPTNFLLGYWGMRYFNLLQ</sequence>